<accession>A0A106EBK8</accession>
<dbReference type="Gene3D" id="1.10.10.10">
    <property type="entry name" value="Winged helix-like DNA-binding domain superfamily/Winged helix DNA-binding domain"/>
    <property type="match status" value="1"/>
</dbReference>
<comment type="similarity">
    <text evidence="1">Belongs to the LysR transcriptional regulatory family.</text>
</comment>
<dbReference type="SUPFAM" id="SSF46785">
    <property type="entry name" value="Winged helix' DNA-binding domain"/>
    <property type="match status" value="1"/>
</dbReference>
<evidence type="ECO:0000256" key="2">
    <source>
        <dbReference type="ARBA" id="ARBA00023015"/>
    </source>
</evidence>
<dbReference type="FunFam" id="3.40.190.290:FF:000001">
    <property type="entry name" value="Transcriptional regulator, LysR family"/>
    <property type="match status" value="1"/>
</dbReference>
<dbReference type="InterPro" id="IPR036390">
    <property type="entry name" value="WH_DNA-bd_sf"/>
</dbReference>
<evidence type="ECO:0000313" key="7">
    <source>
        <dbReference type="Proteomes" id="UP000062317"/>
    </source>
</evidence>
<evidence type="ECO:0000259" key="5">
    <source>
        <dbReference type="PROSITE" id="PS50931"/>
    </source>
</evidence>
<dbReference type="SUPFAM" id="SSF53850">
    <property type="entry name" value="Periplasmic binding protein-like II"/>
    <property type="match status" value="1"/>
</dbReference>
<dbReference type="PANTHER" id="PTHR30537">
    <property type="entry name" value="HTH-TYPE TRANSCRIPTIONAL REGULATOR"/>
    <property type="match status" value="1"/>
</dbReference>
<dbReference type="InterPro" id="IPR058163">
    <property type="entry name" value="LysR-type_TF_proteobact-type"/>
</dbReference>
<dbReference type="Proteomes" id="UP000062317">
    <property type="component" value="Unassembled WGS sequence"/>
</dbReference>
<dbReference type="Pfam" id="PF00126">
    <property type="entry name" value="HTH_1"/>
    <property type="match status" value="1"/>
</dbReference>
<keyword evidence="4" id="KW-0804">Transcription</keyword>
<organism evidence="6 7">
    <name type="scientific">Burkholderia territorii</name>
    <dbReference type="NCBI Taxonomy" id="1503055"/>
    <lineage>
        <taxon>Bacteria</taxon>
        <taxon>Pseudomonadati</taxon>
        <taxon>Pseudomonadota</taxon>
        <taxon>Betaproteobacteria</taxon>
        <taxon>Burkholderiales</taxon>
        <taxon>Burkholderiaceae</taxon>
        <taxon>Burkholderia</taxon>
        <taxon>Burkholderia cepacia complex</taxon>
    </lineage>
</organism>
<dbReference type="PANTHER" id="PTHR30537:SF5">
    <property type="entry name" value="HTH-TYPE TRANSCRIPTIONAL ACTIVATOR TTDR-RELATED"/>
    <property type="match status" value="1"/>
</dbReference>
<comment type="caution">
    <text evidence="6">The sequence shown here is derived from an EMBL/GenBank/DDBJ whole genome shotgun (WGS) entry which is preliminary data.</text>
</comment>
<evidence type="ECO:0000313" key="6">
    <source>
        <dbReference type="EMBL" id="KVV39378.1"/>
    </source>
</evidence>
<dbReference type="CDD" id="cd08422">
    <property type="entry name" value="PBP2_CrgA_like"/>
    <property type="match status" value="1"/>
</dbReference>
<dbReference type="GO" id="GO:0003677">
    <property type="term" value="F:DNA binding"/>
    <property type="evidence" value="ECO:0007669"/>
    <property type="project" value="UniProtKB-KW"/>
</dbReference>
<dbReference type="InterPro" id="IPR005119">
    <property type="entry name" value="LysR_subst-bd"/>
</dbReference>
<name>A0A106EBK8_9BURK</name>
<evidence type="ECO:0000256" key="4">
    <source>
        <dbReference type="ARBA" id="ARBA00023163"/>
    </source>
</evidence>
<keyword evidence="2" id="KW-0805">Transcription regulation</keyword>
<dbReference type="InterPro" id="IPR036388">
    <property type="entry name" value="WH-like_DNA-bd_sf"/>
</dbReference>
<dbReference type="RefSeq" id="WP_060108704.1">
    <property type="nucleotide sequence ID" value="NZ_LPEQ01000126.1"/>
</dbReference>
<evidence type="ECO:0000256" key="1">
    <source>
        <dbReference type="ARBA" id="ARBA00009437"/>
    </source>
</evidence>
<dbReference type="PROSITE" id="PS50931">
    <property type="entry name" value="HTH_LYSR"/>
    <property type="match status" value="1"/>
</dbReference>
<protein>
    <submittedName>
        <fullName evidence="6">LysR family transcriptional regulator</fullName>
    </submittedName>
</protein>
<dbReference type="Pfam" id="PF03466">
    <property type="entry name" value="LysR_substrate"/>
    <property type="match status" value="1"/>
</dbReference>
<dbReference type="InterPro" id="IPR000847">
    <property type="entry name" value="LysR_HTH_N"/>
</dbReference>
<reference evidence="6 7" key="1">
    <citation type="submission" date="2015-11" db="EMBL/GenBank/DDBJ databases">
        <title>Expanding the genomic diversity of Burkholderia species for the development of highly accurate diagnostics.</title>
        <authorList>
            <person name="Sahl J."/>
            <person name="Keim P."/>
            <person name="Wagner D."/>
        </authorList>
    </citation>
    <scope>NUCLEOTIDE SEQUENCE [LARGE SCALE GENOMIC DNA]</scope>
    <source>
        <strain evidence="6 7">MSMB1301WGS</strain>
    </source>
</reference>
<dbReference type="Gene3D" id="3.40.190.290">
    <property type="match status" value="1"/>
</dbReference>
<dbReference type="FunFam" id="1.10.10.10:FF:000001">
    <property type="entry name" value="LysR family transcriptional regulator"/>
    <property type="match status" value="1"/>
</dbReference>
<dbReference type="EMBL" id="LPEQ01000126">
    <property type="protein sequence ID" value="KVV39378.1"/>
    <property type="molecule type" value="Genomic_DNA"/>
</dbReference>
<evidence type="ECO:0000256" key="3">
    <source>
        <dbReference type="ARBA" id="ARBA00023125"/>
    </source>
</evidence>
<keyword evidence="7" id="KW-1185">Reference proteome</keyword>
<dbReference type="AlphaFoldDB" id="A0A106EBK8"/>
<sequence>MLLDNLALFLRIVEKGGLAAAGREVGLSPATVSERLAALESYYGATLLTRTTRAISLTDEGRTLVAGARRLLAEADELESRVRLGAQTLSGPVRLSAPADLGQARVVPVVDAFLDEHPGVTVDLHLGDGYVDLVGQGLDFAIRRGTLADSALRSLSLGRSRRVVCAAPAYLAAHGTPQHPDELAAHDCIVMRFGQELYAEWPFRIGGELKRVMVRGRRVANDGALVRAWCVAGRGVALKSRLDVEHDLASGALVEILRDFSPGEVDLQIVYPGGAVQPRRVRALIERLAQALTAA</sequence>
<dbReference type="GO" id="GO:0003700">
    <property type="term" value="F:DNA-binding transcription factor activity"/>
    <property type="evidence" value="ECO:0007669"/>
    <property type="project" value="InterPro"/>
</dbReference>
<feature type="domain" description="HTH lysR-type" evidence="5">
    <location>
        <begin position="1"/>
        <end position="58"/>
    </location>
</feature>
<gene>
    <name evidence="6" type="ORF">WT27_14380</name>
</gene>
<proteinExistence type="inferred from homology"/>
<keyword evidence="3" id="KW-0238">DNA-binding</keyword>